<dbReference type="AlphaFoldDB" id="A0A939E8W5"/>
<organism evidence="9 10">
    <name type="scientific">Roseibium aggregatum</name>
    <dbReference type="NCBI Taxonomy" id="187304"/>
    <lineage>
        <taxon>Bacteria</taxon>
        <taxon>Pseudomonadati</taxon>
        <taxon>Pseudomonadota</taxon>
        <taxon>Alphaproteobacteria</taxon>
        <taxon>Hyphomicrobiales</taxon>
        <taxon>Stappiaceae</taxon>
        <taxon>Roseibium</taxon>
    </lineage>
</organism>
<dbReference type="GO" id="GO:0003677">
    <property type="term" value="F:DNA binding"/>
    <property type="evidence" value="ECO:0007669"/>
    <property type="project" value="UniProtKB-KW"/>
</dbReference>
<evidence type="ECO:0000256" key="1">
    <source>
        <dbReference type="ARBA" id="ARBA00004496"/>
    </source>
</evidence>
<dbReference type="Pfam" id="PF00376">
    <property type="entry name" value="MerR"/>
    <property type="match status" value="1"/>
</dbReference>
<dbReference type="SUPFAM" id="SSF46955">
    <property type="entry name" value="Putative DNA-binding domain"/>
    <property type="match status" value="1"/>
</dbReference>
<evidence type="ECO:0000256" key="5">
    <source>
        <dbReference type="ARBA" id="ARBA00023163"/>
    </source>
</evidence>
<feature type="coiled-coil region" evidence="6">
    <location>
        <begin position="80"/>
        <end position="110"/>
    </location>
</feature>
<dbReference type="GO" id="GO:0005507">
    <property type="term" value="F:copper ion binding"/>
    <property type="evidence" value="ECO:0007669"/>
    <property type="project" value="InterPro"/>
</dbReference>
<keyword evidence="5" id="KW-0804">Transcription</keyword>
<evidence type="ECO:0000256" key="6">
    <source>
        <dbReference type="SAM" id="Coils"/>
    </source>
</evidence>
<gene>
    <name evidence="9" type="primary">cueR</name>
    <name evidence="9" type="ORF">JF539_00205</name>
</gene>
<feature type="compositionally biased region" description="Basic and acidic residues" evidence="7">
    <location>
        <begin position="125"/>
        <end position="135"/>
    </location>
</feature>
<evidence type="ECO:0000256" key="2">
    <source>
        <dbReference type="ARBA" id="ARBA00022490"/>
    </source>
</evidence>
<dbReference type="PROSITE" id="PS50937">
    <property type="entry name" value="HTH_MERR_2"/>
    <property type="match status" value="1"/>
</dbReference>
<evidence type="ECO:0000313" key="9">
    <source>
        <dbReference type="EMBL" id="MBN9668735.1"/>
    </source>
</evidence>
<dbReference type="EMBL" id="JAEKJZ010000001">
    <property type="protein sequence ID" value="MBN9668735.1"/>
    <property type="molecule type" value="Genomic_DNA"/>
</dbReference>
<dbReference type="InterPro" id="IPR000551">
    <property type="entry name" value="MerR-type_HTH_dom"/>
</dbReference>
<dbReference type="InterPro" id="IPR011789">
    <property type="entry name" value="CueR"/>
</dbReference>
<name>A0A939E8W5_9HYPH</name>
<protein>
    <submittedName>
        <fullName evidence="9">Cu(I)-responsive transcriptional regulator</fullName>
    </submittedName>
</protein>
<keyword evidence="6" id="KW-0175">Coiled coil</keyword>
<dbReference type="NCBIfam" id="TIGR02044">
    <property type="entry name" value="CueR"/>
    <property type="match status" value="1"/>
</dbReference>
<dbReference type="InterPro" id="IPR009061">
    <property type="entry name" value="DNA-bd_dom_put_sf"/>
</dbReference>
<evidence type="ECO:0000313" key="10">
    <source>
        <dbReference type="Proteomes" id="UP000664096"/>
    </source>
</evidence>
<evidence type="ECO:0000256" key="3">
    <source>
        <dbReference type="ARBA" id="ARBA00023015"/>
    </source>
</evidence>
<keyword evidence="4" id="KW-0238">DNA-binding</keyword>
<evidence type="ECO:0000256" key="4">
    <source>
        <dbReference type="ARBA" id="ARBA00023125"/>
    </source>
</evidence>
<dbReference type="Gene3D" id="1.10.1660.10">
    <property type="match status" value="1"/>
</dbReference>
<comment type="caution">
    <text evidence="9">The sequence shown here is derived from an EMBL/GenBank/DDBJ whole genome shotgun (WGS) entry which is preliminary data.</text>
</comment>
<dbReference type="PRINTS" id="PR00040">
    <property type="entry name" value="HTHMERR"/>
</dbReference>
<feature type="domain" description="HTH merR-type" evidence="8">
    <location>
        <begin position="1"/>
        <end position="68"/>
    </location>
</feature>
<accession>A0A939E8W5</accession>
<keyword evidence="3" id="KW-0805">Transcription regulation</keyword>
<dbReference type="InterPro" id="IPR015358">
    <property type="entry name" value="Tscrpt_reg_MerR_DNA-bd"/>
</dbReference>
<dbReference type="GO" id="GO:0045893">
    <property type="term" value="P:positive regulation of DNA-templated transcription"/>
    <property type="evidence" value="ECO:0007669"/>
    <property type="project" value="InterPro"/>
</dbReference>
<dbReference type="SMART" id="SM00422">
    <property type="entry name" value="HTH_MERR"/>
    <property type="match status" value="1"/>
</dbReference>
<dbReference type="Proteomes" id="UP000664096">
    <property type="component" value="Unassembled WGS sequence"/>
</dbReference>
<dbReference type="Pfam" id="PF09278">
    <property type="entry name" value="MerR-DNA-bind"/>
    <property type="match status" value="1"/>
</dbReference>
<dbReference type="PANTHER" id="PTHR30204">
    <property type="entry name" value="REDOX-CYCLING DRUG-SENSING TRANSCRIPTIONAL ACTIVATOR SOXR"/>
    <property type="match status" value="1"/>
</dbReference>
<evidence type="ECO:0000256" key="7">
    <source>
        <dbReference type="SAM" id="MobiDB-lite"/>
    </source>
</evidence>
<dbReference type="InterPro" id="IPR047057">
    <property type="entry name" value="MerR_fam"/>
</dbReference>
<dbReference type="CDD" id="cd01108">
    <property type="entry name" value="HTH_CueR"/>
    <property type="match status" value="1"/>
</dbReference>
<dbReference type="RefSeq" id="WP_207137908.1">
    <property type="nucleotide sequence ID" value="NZ_JAEKJZ010000001.1"/>
</dbReference>
<keyword evidence="2" id="KW-0963">Cytoplasm</keyword>
<feature type="region of interest" description="Disordered" evidence="7">
    <location>
        <begin position="116"/>
        <end position="135"/>
    </location>
</feature>
<reference evidence="9" key="1">
    <citation type="submission" date="2020-12" db="EMBL/GenBank/DDBJ databases">
        <title>Oil enriched cultivation method for isolating marine PHA-producing bacteria.</title>
        <authorList>
            <person name="Zheng W."/>
            <person name="Yu S."/>
            <person name="Huang Y."/>
        </authorList>
    </citation>
    <scope>NUCLEOTIDE SEQUENCE</scope>
    <source>
        <strain evidence="9">SY-2-12</strain>
    </source>
</reference>
<comment type="subcellular location">
    <subcellularLocation>
        <location evidence="1">Cytoplasm</location>
    </subcellularLocation>
</comment>
<dbReference type="PANTHER" id="PTHR30204:SF94">
    <property type="entry name" value="HEAVY METAL-DEPENDENT TRANSCRIPTIONAL REGULATOR HI_0293-RELATED"/>
    <property type="match status" value="1"/>
</dbReference>
<sequence>MNIGTASDRIGLPVKTIRYYEEIGLVRPARSENGYRDFEEADLQRLKFLQRSRSLGFSIEECRELLSLYEDRNRASADVKALTRAKILEVERKISELESLKRTLSDLVEACHGDARPECPIMDDLAGKKDPPSTD</sequence>
<evidence type="ECO:0000259" key="8">
    <source>
        <dbReference type="PROSITE" id="PS50937"/>
    </source>
</evidence>
<dbReference type="GO" id="GO:0003700">
    <property type="term" value="F:DNA-binding transcription factor activity"/>
    <property type="evidence" value="ECO:0007669"/>
    <property type="project" value="InterPro"/>
</dbReference>
<dbReference type="GO" id="GO:0005737">
    <property type="term" value="C:cytoplasm"/>
    <property type="evidence" value="ECO:0007669"/>
    <property type="project" value="UniProtKB-SubCell"/>
</dbReference>
<proteinExistence type="predicted"/>